<organism evidence="4 5">
    <name type="scientific">Diplocloster modestus</name>
    <dbReference type="NCBI Taxonomy" id="2850322"/>
    <lineage>
        <taxon>Bacteria</taxon>
        <taxon>Bacillati</taxon>
        <taxon>Bacillota</taxon>
        <taxon>Clostridia</taxon>
        <taxon>Lachnospirales</taxon>
        <taxon>Lachnospiraceae</taxon>
        <taxon>Diplocloster</taxon>
    </lineage>
</organism>
<proteinExistence type="inferred from homology"/>
<protein>
    <submittedName>
        <fullName evidence="4">Dihydrodipicolinate synthase family protein</fullName>
    </submittedName>
</protein>
<evidence type="ECO:0000256" key="3">
    <source>
        <dbReference type="PIRNR" id="PIRNR001365"/>
    </source>
</evidence>
<dbReference type="RefSeq" id="WP_158353585.1">
    <property type="nucleotide sequence ID" value="NZ_JAHQCX010000019.1"/>
</dbReference>
<dbReference type="InterPro" id="IPR002220">
    <property type="entry name" value="DapA-like"/>
</dbReference>
<dbReference type="SMART" id="SM01130">
    <property type="entry name" value="DHDPS"/>
    <property type="match status" value="1"/>
</dbReference>
<dbReference type="SUPFAM" id="SSF51569">
    <property type="entry name" value="Aldolase"/>
    <property type="match status" value="1"/>
</dbReference>
<comment type="caution">
    <text evidence="4">The sequence shown here is derived from an EMBL/GenBank/DDBJ whole genome shotgun (WGS) entry which is preliminary data.</text>
</comment>
<reference evidence="4 5" key="1">
    <citation type="submission" date="2021-06" db="EMBL/GenBank/DDBJ databases">
        <title>Description of novel taxa of the family Lachnospiraceae.</title>
        <authorList>
            <person name="Chaplin A.V."/>
            <person name="Sokolova S.R."/>
            <person name="Pikina A.P."/>
            <person name="Korzhanova M."/>
            <person name="Belova V."/>
            <person name="Korostin D."/>
            <person name="Efimov B.A."/>
        </authorList>
    </citation>
    <scope>NUCLEOTIDE SEQUENCE [LARGE SCALE GENOMIC DNA]</scope>
    <source>
        <strain evidence="4 5">ASD4241</strain>
    </source>
</reference>
<evidence type="ECO:0000256" key="2">
    <source>
        <dbReference type="ARBA" id="ARBA00023239"/>
    </source>
</evidence>
<dbReference type="Proteomes" id="UP001314681">
    <property type="component" value="Unassembled WGS sequence"/>
</dbReference>
<accession>A0ABS6KD48</accession>
<dbReference type="InterPro" id="IPR013785">
    <property type="entry name" value="Aldolase_TIM"/>
</dbReference>
<dbReference type="EMBL" id="JAHQCX010000019">
    <property type="protein sequence ID" value="MBU9728423.1"/>
    <property type="molecule type" value="Genomic_DNA"/>
</dbReference>
<evidence type="ECO:0000313" key="4">
    <source>
        <dbReference type="EMBL" id="MBU9728423.1"/>
    </source>
</evidence>
<dbReference type="CDD" id="cd00408">
    <property type="entry name" value="DHDPS-like"/>
    <property type="match status" value="1"/>
</dbReference>
<dbReference type="Pfam" id="PF00701">
    <property type="entry name" value="DHDPS"/>
    <property type="match status" value="1"/>
</dbReference>
<gene>
    <name evidence="4" type="ORF">KTH90_20700</name>
</gene>
<dbReference type="PANTHER" id="PTHR12128:SF66">
    <property type="entry name" value="4-HYDROXY-2-OXOGLUTARATE ALDOLASE, MITOCHONDRIAL"/>
    <property type="match status" value="1"/>
</dbReference>
<dbReference type="PANTHER" id="PTHR12128">
    <property type="entry name" value="DIHYDRODIPICOLINATE SYNTHASE"/>
    <property type="match status" value="1"/>
</dbReference>
<dbReference type="Gene3D" id="3.20.20.70">
    <property type="entry name" value="Aldolase class I"/>
    <property type="match status" value="1"/>
</dbReference>
<keyword evidence="5" id="KW-1185">Reference proteome</keyword>
<evidence type="ECO:0000313" key="5">
    <source>
        <dbReference type="Proteomes" id="UP001314681"/>
    </source>
</evidence>
<name>A0ABS6KD48_9FIRM</name>
<keyword evidence="2 3" id="KW-0456">Lyase</keyword>
<dbReference type="PIRSF" id="PIRSF001365">
    <property type="entry name" value="DHDPS"/>
    <property type="match status" value="1"/>
</dbReference>
<sequence length="297" mass="33061">MPLLKGIIPVIPTPFSENGEKTDIEVFQRLVEHGIEEGANALCLFAAGAEFYKLTKEEKTDLFKAAVEVNQRRIPILVTVSEHATLLAEREASYYQEHGADAINIMPPSFAAPSGPMIARHLVRVCKSVSIPAMIQYAPALTGMTIAAETFREIMESGHTPELYVKLEASPTGPLITSFQNATKGKYHIVVGNGGECMYEALTRGACAVMPGLSMTRRFREIYDMYIAGALETSYQLFQKFLPFVHFMLRDIEQFVAMEKIILRDRGLLPNALCREPNNYPDPCTVDILSQLVRELS</sequence>
<evidence type="ECO:0000256" key="1">
    <source>
        <dbReference type="ARBA" id="ARBA00007592"/>
    </source>
</evidence>
<comment type="similarity">
    <text evidence="1 3">Belongs to the DapA family.</text>
</comment>